<evidence type="ECO:0000313" key="2">
    <source>
        <dbReference type="Proteomes" id="UP000326202"/>
    </source>
</evidence>
<dbReference type="RefSeq" id="WP_191908473.1">
    <property type="nucleotide sequence ID" value="NZ_CP042906.1"/>
</dbReference>
<dbReference type="Pfam" id="PF08904">
    <property type="entry name" value="EipB_like"/>
    <property type="match status" value="1"/>
</dbReference>
<dbReference type="InterPro" id="IPR015000">
    <property type="entry name" value="EipB-like"/>
</dbReference>
<sequence length="241" mass="26636">MIDPLPHRALYHMQILKSGGDIADIEGEMAFEWQDSCDGWSVTQRSQMDFLYASGDAAKVGWSLTSWESKDGKRYRFVSRELTNGELISEFRGDADLSKNGGEARYNKPDAHQTALPAGALFPTQHSLKLIDLAMKGTPMLWAEVFDGSDKDGLFAVSAAITPLSDAERKEADQRPQLKGVPGWHVSLAFYPPEGQAAEPEHEQTIQLYANGVVDRMVLDYGEFSILGTLSKIETLPKPNC</sequence>
<keyword evidence="1" id="KW-0067">ATP-binding</keyword>
<dbReference type="KEGG" id="htq:FRZ44_16140"/>
<protein>
    <submittedName>
        <fullName evidence="1">ATP-binding protein</fullName>
    </submittedName>
</protein>
<proteinExistence type="predicted"/>
<reference evidence="1 2" key="1">
    <citation type="submission" date="2019-08" db="EMBL/GenBank/DDBJ databases">
        <title>Hyperibacter terrae gen. nov., sp. nov. and Hyperibacter viscosus sp. nov., two new members in the family Rhodospirillaceae isolated from the rhizosphere of Hypericum perforatum.</title>
        <authorList>
            <person name="Noviana Z."/>
        </authorList>
    </citation>
    <scope>NUCLEOTIDE SEQUENCE [LARGE SCALE GENOMIC DNA]</scope>
    <source>
        <strain evidence="1 2">R5913</strain>
    </source>
</reference>
<dbReference type="GO" id="GO:0005524">
    <property type="term" value="F:ATP binding"/>
    <property type="evidence" value="ECO:0007669"/>
    <property type="project" value="UniProtKB-KW"/>
</dbReference>
<accession>A0A5J6MGQ0</accession>
<dbReference type="AlphaFoldDB" id="A0A5J6MGQ0"/>
<dbReference type="Proteomes" id="UP000326202">
    <property type="component" value="Chromosome"/>
</dbReference>
<organism evidence="1 2">
    <name type="scientific">Hypericibacter terrae</name>
    <dbReference type="NCBI Taxonomy" id="2602015"/>
    <lineage>
        <taxon>Bacteria</taxon>
        <taxon>Pseudomonadati</taxon>
        <taxon>Pseudomonadota</taxon>
        <taxon>Alphaproteobacteria</taxon>
        <taxon>Rhodospirillales</taxon>
        <taxon>Dongiaceae</taxon>
        <taxon>Hypericibacter</taxon>
    </lineage>
</organism>
<name>A0A5J6MGQ0_9PROT</name>
<gene>
    <name evidence="1" type="ORF">FRZ44_16140</name>
</gene>
<keyword evidence="1" id="KW-0547">Nucleotide-binding</keyword>
<keyword evidence="2" id="KW-1185">Reference proteome</keyword>
<evidence type="ECO:0000313" key="1">
    <source>
        <dbReference type="EMBL" id="QEX16321.1"/>
    </source>
</evidence>
<dbReference type="EMBL" id="CP042906">
    <property type="protein sequence ID" value="QEX16321.1"/>
    <property type="molecule type" value="Genomic_DNA"/>
</dbReference>